<protein>
    <submittedName>
        <fullName evidence="1">Uncharacterized protein</fullName>
    </submittedName>
</protein>
<name>A0A427A1R4_ENSVE</name>
<comment type="caution">
    <text evidence="1">The sequence shown here is derived from an EMBL/GenBank/DDBJ whole genome shotgun (WGS) entry which is preliminary data.</text>
</comment>
<organism evidence="1 2">
    <name type="scientific">Ensete ventricosum</name>
    <name type="common">Abyssinian banana</name>
    <name type="synonym">Musa ensete</name>
    <dbReference type="NCBI Taxonomy" id="4639"/>
    <lineage>
        <taxon>Eukaryota</taxon>
        <taxon>Viridiplantae</taxon>
        <taxon>Streptophyta</taxon>
        <taxon>Embryophyta</taxon>
        <taxon>Tracheophyta</taxon>
        <taxon>Spermatophyta</taxon>
        <taxon>Magnoliopsida</taxon>
        <taxon>Liliopsida</taxon>
        <taxon>Zingiberales</taxon>
        <taxon>Musaceae</taxon>
        <taxon>Ensete</taxon>
    </lineage>
</organism>
<dbReference type="EMBL" id="AMZH03004112">
    <property type="protein sequence ID" value="RRT70153.1"/>
    <property type="molecule type" value="Genomic_DNA"/>
</dbReference>
<feature type="non-terminal residue" evidence="1">
    <location>
        <position position="1"/>
    </location>
</feature>
<evidence type="ECO:0000313" key="2">
    <source>
        <dbReference type="Proteomes" id="UP000287651"/>
    </source>
</evidence>
<proteinExistence type="predicted"/>
<reference evidence="1 2" key="1">
    <citation type="journal article" date="2014" name="Agronomy (Basel)">
        <title>A Draft Genome Sequence for Ensete ventricosum, the Drought-Tolerant Tree Against Hunger.</title>
        <authorList>
            <person name="Harrison J."/>
            <person name="Moore K.A."/>
            <person name="Paszkiewicz K."/>
            <person name="Jones T."/>
            <person name="Grant M."/>
            <person name="Ambacheew D."/>
            <person name="Muzemil S."/>
            <person name="Studholme D.J."/>
        </authorList>
    </citation>
    <scope>NUCLEOTIDE SEQUENCE [LARGE SCALE GENOMIC DNA]</scope>
</reference>
<accession>A0A427A1R4</accession>
<gene>
    <name evidence="1" type="ORF">B296_00015009</name>
</gene>
<dbReference type="AlphaFoldDB" id="A0A427A1R4"/>
<sequence>CPSPLCLHRIAPAGNRAGCGQQPLTGWPLPIGPCKLAVGNRPLRPGRERLCRLLLAAARGVVVVDRPCIGPGHGRPPPFLTAFAVKTQ</sequence>
<dbReference type="Proteomes" id="UP000287651">
    <property type="component" value="Unassembled WGS sequence"/>
</dbReference>
<evidence type="ECO:0000313" key="1">
    <source>
        <dbReference type="EMBL" id="RRT70153.1"/>
    </source>
</evidence>